<comment type="caution">
    <text evidence="1">The sequence shown here is derived from an EMBL/GenBank/DDBJ whole genome shotgun (WGS) entry which is preliminary data.</text>
</comment>
<accession>A0A373FN51</accession>
<dbReference type="AlphaFoldDB" id="A0A373FN51"/>
<name>A0A373FN51_COMTE</name>
<dbReference type="EMBL" id="QURR01000008">
    <property type="protein sequence ID" value="RGE45570.1"/>
    <property type="molecule type" value="Genomic_DNA"/>
</dbReference>
<keyword evidence="2" id="KW-1185">Reference proteome</keyword>
<organism evidence="1 2">
    <name type="scientific">Comamonas testosteroni</name>
    <name type="common">Pseudomonas testosteroni</name>
    <dbReference type="NCBI Taxonomy" id="285"/>
    <lineage>
        <taxon>Bacteria</taxon>
        <taxon>Pseudomonadati</taxon>
        <taxon>Pseudomonadota</taxon>
        <taxon>Betaproteobacteria</taxon>
        <taxon>Burkholderiales</taxon>
        <taxon>Comamonadaceae</taxon>
        <taxon>Comamonas</taxon>
    </lineage>
</organism>
<protein>
    <submittedName>
        <fullName evidence="1">Uncharacterized protein</fullName>
    </submittedName>
</protein>
<proteinExistence type="predicted"/>
<gene>
    <name evidence="1" type="ORF">DZC30_08215</name>
</gene>
<evidence type="ECO:0000313" key="2">
    <source>
        <dbReference type="Proteomes" id="UP000261948"/>
    </source>
</evidence>
<sequence>MSRLVSIPRTSLIADRSRCLSIALLASVVICTVFLAGCSSAEDKVYKAFRCAKVASLLGADAAAKTAMSKVTIEMEKLTTSTSPDYIGRKLNERFDEEAPLYRYGPATRTAVLTKAYESRECQKYYK</sequence>
<evidence type="ECO:0000313" key="1">
    <source>
        <dbReference type="EMBL" id="RGE45570.1"/>
    </source>
</evidence>
<dbReference type="Proteomes" id="UP000261948">
    <property type="component" value="Unassembled WGS sequence"/>
</dbReference>
<reference evidence="1 2" key="1">
    <citation type="submission" date="2018-08" db="EMBL/GenBank/DDBJ databases">
        <title>Comamonas testosteroni strain SWCO2.</title>
        <authorList>
            <person name="Jiang N."/>
            <person name="Zhang X.Z."/>
        </authorList>
    </citation>
    <scope>NUCLEOTIDE SEQUENCE [LARGE SCALE GENOMIC DNA]</scope>
    <source>
        <strain evidence="1 2">SWCO2</strain>
    </source>
</reference>